<evidence type="ECO:0000256" key="2">
    <source>
        <dbReference type="ARBA" id="ARBA00023125"/>
    </source>
</evidence>
<reference evidence="5 6" key="1">
    <citation type="submission" date="2020-08" db="EMBL/GenBank/DDBJ databases">
        <title>Genomic Encyclopedia of Type Strains, Phase IV (KMG-IV): sequencing the most valuable type-strain genomes for metagenomic binning, comparative biology and taxonomic classification.</title>
        <authorList>
            <person name="Goeker M."/>
        </authorList>
    </citation>
    <scope>NUCLEOTIDE SEQUENCE [LARGE SCALE GENOMIC DNA]</scope>
    <source>
        <strain evidence="5 6">DSM 19331</strain>
    </source>
</reference>
<dbReference type="RefSeq" id="WP_312894102.1">
    <property type="nucleotide sequence ID" value="NZ_JACIDG010000008.1"/>
</dbReference>
<dbReference type="Gene3D" id="1.10.10.10">
    <property type="entry name" value="Winged helix-like DNA-binding domain superfamily/Winged helix DNA-binding domain"/>
    <property type="match status" value="1"/>
</dbReference>
<gene>
    <name evidence="5" type="ORF">GGQ65_003359</name>
</gene>
<sequence length="268" mass="29737">MNGRWRSGDRMFLPSKADKAMRPFESENLILRQLADSERLALDSILKPFNLPRGFEIARSGMPLGHCYFLESGIASVVATSPEGRKTEVGVLGREGMTPPILTTDAERFPFDVTMQIDGHGHRVEAAALGGFLADRPAIRRLLSRSLHTFFAQMANTALSNAVHKIDVRLARWILMWHDRLDGDEIGITHDYMARMLGVRRSSVTEALHILEGEHLIYSTRGLVIIRNRAALEAFAADAYDVAGITRRDRPEIGRRPLASAGGIISPV</sequence>
<dbReference type="SMART" id="SM00100">
    <property type="entry name" value="cNMP"/>
    <property type="match status" value="1"/>
</dbReference>
<organism evidence="5 6">
    <name type="scientific">Rhizobium fabae</name>
    <dbReference type="NCBI Taxonomy" id="573179"/>
    <lineage>
        <taxon>Bacteria</taxon>
        <taxon>Pseudomonadati</taxon>
        <taxon>Pseudomonadota</taxon>
        <taxon>Alphaproteobacteria</taxon>
        <taxon>Hyphomicrobiales</taxon>
        <taxon>Rhizobiaceae</taxon>
        <taxon>Rhizobium/Agrobacterium group</taxon>
        <taxon>Rhizobium</taxon>
    </lineage>
</organism>
<evidence type="ECO:0000259" key="4">
    <source>
        <dbReference type="PROSITE" id="PS50042"/>
    </source>
</evidence>
<accession>A0A7W6B9G7</accession>
<dbReference type="SUPFAM" id="SSF51206">
    <property type="entry name" value="cAMP-binding domain-like"/>
    <property type="match status" value="1"/>
</dbReference>
<comment type="caution">
    <text evidence="5">The sequence shown here is derived from an EMBL/GenBank/DDBJ whole genome shotgun (WGS) entry which is preliminary data.</text>
</comment>
<name>A0A7W6B9G7_9HYPH</name>
<dbReference type="InterPro" id="IPR018490">
    <property type="entry name" value="cNMP-bd_dom_sf"/>
</dbReference>
<dbReference type="Pfam" id="PF13545">
    <property type="entry name" value="HTH_Crp_2"/>
    <property type="match status" value="1"/>
</dbReference>
<evidence type="ECO:0000313" key="6">
    <source>
        <dbReference type="Proteomes" id="UP000545490"/>
    </source>
</evidence>
<feature type="domain" description="Cyclic nucleotide-binding" evidence="4">
    <location>
        <begin position="30"/>
        <end position="94"/>
    </location>
</feature>
<evidence type="ECO:0000313" key="5">
    <source>
        <dbReference type="EMBL" id="MBB3916059.1"/>
    </source>
</evidence>
<dbReference type="SUPFAM" id="SSF46785">
    <property type="entry name" value="Winged helix' DNA-binding domain"/>
    <property type="match status" value="1"/>
</dbReference>
<keyword evidence="1" id="KW-0805">Transcription regulation</keyword>
<dbReference type="InterPro" id="IPR000595">
    <property type="entry name" value="cNMP-bd_dom"/>
</dbReference>
<dbReference type="EMBL" id="JACIDG010000008">
    <property type="protein sequence ID" value="MBB3916059.1"/>
    <property type="molecule type" value="Genomic_DNA"/>
</dbReference>
<dbReference type="AlphaFoldDB" id="A0A7W6B9G7"/>
<dbReference type="PROSITE" id="PS50042">
    <property type="entry name" value="CNMP_BINDING_3"/>
    <property type="match status" value="1"/>
</dbReference>
<dbReference type="GO" id="GO:0003677">
    <property type="term" value="F:DNA binding"/>
    <property type="evidence" value="ECO:0007669"/>
    <property type="project" value="UniProtKB-KW"/>
</dbReference>
<proteinExistence type="predicted"/>
<keyword evidence="2" id="KW-0238">DNA-binding</keyword>
<keyword evidence="3" id="KW-0804">Transcription</keyword>
<dbReference type="GO" id="GO:0006355">
    <property type="term" value="P:regulation of DNA-templated transcription"/>
    <property type="evidence" value="ECO:0007669"/>
    <property type="project" value="InterPro"/>
</dbReference>
<dbReference type="InterPro" id="IPR036388">
    <property type="entry name" value="WH-like_DNA-bd_sf"/>
</dbReference>
<evidence type="ECO:0000256" key="1">
    <source>
        <dbReference type="ARBA" id="ARBA00023015"/>
    </source>
</evidence>
<dbReference type="Gene3D" id="2.60.120.10">
    <property type="entry name" value="Jelly Rolls"/>
    <property type="match status" value="1"/>
</dbReference>
<dbReference type="CDD" id="cd00038">
    <property type="entry name" value="CAP_ED"/>
    <property type="match status" value="1"/>
</dbReference>
<dbReference type="InterPro" id="IPR036390">
    <property type="entry name" value="WH_DNA-bd_sf"/>
</dbReference>
<dbReference type="InterPro" id="IPR012318">
    <property type="entry name" value="HTH_CRP"/>
</dbReference>
<protein>
    <submittedName>
        <fullName evidence="5">CRP-like cAMP-binding protein</fullName>
    </submittedName>
</protein>
<evidence type="ECO:0000256" key="3">
    <source>
        <dbReference type="ARBA" id="ARBA00023163"/>
    </source>
</evidence>
<dbReference type="InterPro" id="IPR014710">
    <property type="entry name" value="RmlC-like_jellyroll"/>
</dbReference>
<dbReference type="Proteomes" id="UP000545490">
    <property type="component" value="Unassembled WGS sequence"/>
</dbReference>